<protein>
    <submittedName>
        <fullName evidence="2">Uncharacterized protein</fullName>
    </submittedName>
</protein>
<reference evidence="2" key="1">
    <citation type="submission" date="2020-04" db="EMBL/GenBank/DDBJ databases">
        <authorList>
            <person name="Chiriac C."/>
            <person name="Salcher M."/>
            <person name="Ghai R."/>
            <person name="Kavagutti S V."/>
        </authorList>
    </citation>
    <scope>NUCLEOTIDE SEQUENCE</scope>
</reference>
<sequence length="55" mass="6410">MTDRTPMEALLARLSQQRREAVIAVEPVEPSPPSLFADRYFRKSHPTSPRKHRHD</sequence>
<feature type="compositionally biased region" description="Basic residues" evidence="1">
    <location>
        <begin position="42"/>
        <end position="55"/>
    </location>
</feature>
<evidence type="ECO:0000313" key="2">
    <source>
        <dbReference type="EMBL" id="CAB4137288.1"/>
    </source>
</evidence>
<accession>A0A6J5LSB3</accession>
<name>A0A6J5LSB3_9CAUD</name>
<proteinExistence type="predicted"/>
<organism evidence="2">
    <name type="scientific">uncultured Caudovirales phage</name>
    <dbReference type="NCBI Taxonomy" id="2100421"/>
    <lineage>
        <taxon>Viruses</taxon>
        <taxon>Duplodnaviria</taxon>
        <taxon>Heunggongvirae</taxon>
        <taxon>Uroviricota</taxon>
        <taxon>Caudoviricetes</taxon>
        <taxon>Peduoviridae</taxon>
        <taxon>Maltschvirus</taxon>
        <taxon>Maltschvirus maltsch</taxon>
    </lineage>
</organism>
<feature type="region of interest" description="Disordered" evidence="1">
    <location>
        <begin position="33"/>
        <end position="55"/>
    </location>
</feature>
<dbReference type="EMBL" id="LR796336">
    <property type="protein sequence ID" value="CAB4137288.1"/>
    <property type="molecule type" value="Genomic_DNA"/>
</dbReference>
<gene>
    <name evidence="2" type="ORF">UFOVP319_21</name>
</gene>
<evidence type="ECO:0000256" key="1">
    <source>
        <dbReference type="SAM" id="MobiDB-lite"/>
    </source>
</evidence>